<evidence type="ECO:0000256" key="1">
    <source>
        <dbReference type="SAM" id="Phobius"/>
    </source>
</evidence>
<evidence type="ECO:0000313" key="2">
    <source>
        <dbReference type="EMBL" id="CAG6745019.1"/>
    </source>
</evidence>
<keyword evidence="1" id="KW-0812">Transmembrane</keyword>
<keyword evidence="1" id="KW-0472">Membrane</keyword>
<dbReference type="EMBL" id="HBUF01481618">
    <property type="protein sequence ID" value="CAG6745019.1"/>
    <property type="molecule type" value="Transcribed_RNA"/>
</dbReference>
<organism evidence="2">
    <name type="scientific">Cacopsylla melanoneura</name>
    <dbReference type="NCBI Taxonomy" id="428564"/>
    <lineage>
        <taxon>Eukaryota</taxon>
        <taxon>Metazoa</taxon>
        <taxon>Ecdysozoa</taxon>
        <taxon>Arthropoda</taxon>
        <taxon>Hexapoda</taxon>
        <taxon>Insecta</taxon>
        <taxon>Pterygota</taxon>
        <taxon>Neoptera</taxon>
        <taxon>Paraneoptera</taxon>
        <taxon>Hemiptera</taxon>
        <taxon>Sternorrhyncha</taxon>
        <taxon>Psylloidea</taxon>
        <taxon>Psyllidae</taxon>
        <taxon>Psyllinae</taxon>
        <taxon>Cacopsylla</taxon>
    </lineage>
</organism>
<feature type="transmembrane region" description="Helical" evidence="1">
    <location>
        <begin position="31"/>
        <end position="50"/>
    </location>
</feature>
<sequence length="125" mass="14368">MIVYSKLVVSRTKIQDTNAAADSITSSPQQVTYIFLAIATSTMLTMFRYFRMFSFFNNIKSNKNHHTANSHTPQREIVLCSCLAGNTSWLYVVLFPSFVGNNILDSRSKRRFKLSFYFTTQQRSA</sequence>
<accession>A0A8D9EA61</accession>
<reference evidence="2" key="1">
    <citation type="submission" date="2021-05" db="EMBL/GenBank/DDBJ databases">
        <authorList>
            <person name="Alioto T."/>
            <person name="Alioto T."/>
            <person name="Gomez Garrido J."/>
        </authorList>
    </citation>
    <scope>NUCLEOTIDE SEQUENCE</scope>
</reference>
<protein>
    <submittedName>
        <fullName evidence="2">Uncharacterized protein</fullName>
    </submittedName>
</protein>
<keyword evidence="1" id="KW-1133">Transmembrane helix</keyword>
<proteinExistence type="predicted"/>
<name>A0A8D9EA61_9HEMI</name>
<dbReference type="AlphaFoldDB" id="A0A8D9EA61"/>